<dbReference type="AlphaFoldDB" id="A0A6C0DGI2"/>
<protein>
    <submittedName>
        <fullName evidence="1">Uncharacterized protein</fullName>
    </submittedName>
</protein>
<evidence type="ECO:0000313" key="1">
    <source>
        <dbReference type="EMBL" id="QHT15613.1"/>
    </source>
</evidence>
<sequence length="516" mass="61054">MCNVIKNTQHPIEFLDKVNAICNYYITREPNSSVIIEKWKSYLSSSPRSTYATYIVKSKEREIEFLLSEKEYTALIQGICYLCGITNLINHTNGIDRIDSRIRCYSIDNSKTCCGHCNTMKGILSYTDFIDKCIQINKQKCNRSIFEDISVYSVSKCRNEFYTADDIYKMMTNGMYINYIEWCKEKNKSSEFISAINHIHHTESTKEISIEQIRSELEKERSRHEELTDKKHIQSSTVYSYLTQGKIEYFTDWYKSLYNKTTLFDEQLDLLLTTLPTLTREKGIEACKKFMYDEKNRRISQERRNRGKKVIKYSSDPVPAKNEIIYPKSIDITHPIAEKVKLIQSQKGYIKVEAIKQWKSKQIFESIQENREHMYKAFCEENNTLDSSWEERWSTFTLSVKNKPFAESEPVIKSFVENLRRIRHNELCLKPDLVERPDRQMWPSNTVVRAFLEGKLDAFKTFTEAYTNEESQDPKWMKRWSQFTTDLESNRSDPNKLKHICGKFLTAQRTKKYRRS</sequence>
<name>A0A6C0DGI2_9ZZZZ</name>
<proteinExistence type="predicted"/>
<dbReference type="Gene3D" id="3.30.40.220">
    <property type="match status" value="1"/>
</dbReference>
<organism evidence="1">
    <name type="scientific">viral metagenome</name>
    <dbReference type="NCBI Taxonomy" id="1070528"/>
    <lineage>
        <taxon>unclassified sequences</taxon>
        <taxon>metagenomes</taxon>
        <taxon>organismal metagenomes</taxon>
    </lineage>
</organism>
<accession>A0A6C0DGI2</accession>
<dbReference type="EMBL" id="MN739613">
    <property type="protein sequence ID" value="QHT15613.1"/>
    <property type="molecule type" value="Genomic_DNA"/>
</dbReference>
<reference evidence="1" key="1">
    <citation type="journal article" date="2020" name="Nature">
        <title>Giant virus diversity and host interactions through global metagenomics.</title>
        <authorList>
            <person name="Schulz F."/>
            <person name="Roux S."/>
            <person name="Paez-Espino D."/>
            <person name="Jungbluth S."/>
            <person name="Walsh D.A."/>
            <person name="Denef V.J."/>
            <person name="McMahon K.D."/>
            <person name="Konstantinidis K.T."/>
            <person name="Eloe-Fadrosh E.A."/>
            <person name="Kyrpides N.C."/>
            <person name="Woyke T."/>
        </authorList>
    </citation>
    <scope>NUCLEOTIDE SEQUENCE</scope>
    <source>
        <strain evidence="1">GVMAG-M-3300023174-176</strain>
    </source>
</reference>